<dbReference type="PANTHER" id="PTHR43566:SF2">
    <property type="entry name" value="DUF4143 DOMAIN-CONTAINING PROTEIN"/>
    <property type="match status" value="1"/>
</dbReference>
<comment type="caution">
    <text evidence="3">The sequence shown here is derived from an EMBL/GenBank/DDBJ whole genome shotgun (WGS) entry which is preliminary data.</text>
</comment>
<keyword evidence="4" id="KW-1185">Reference proteome</keyword>
<keyword evidence="3" id="KW-0067">ATP-binding</keyword>
<feature type="domain" description="AAA" evidence="1">
    <location>
        <begin position="18"/>
        <end position="133"/>
    </location>
</feature>
<dbReference type="EMBL" id="JAYFUM010000005">
    <property type="protein sequence ID" value="MEA5138446.1"/>
    <property type="molecule type" value="Genomic_DNA"/>
</dbReference>
<gene>
    <name evidence="3" type="ORF">VB248_04860</name>
</gene>
<accession>A0ABU5Q6H8</accession>
<evidence type="ECO:0000259" key="2">
    <source>
        <dbReference type="Pfam" id="PF13635"/>
    </source>
</evidence>
<keyword evidence="3" id="KW-0547">Nucleotide-binding</keyword>
<dbReference type="InterPro" id="IPR027417">
    <property type="entry name" value="P-loop_NTPase"/>
</dbReference>
<dbReference type="GO" id="GO:0005524">
    <property type="term" value="F:ATP binding"/>
    <property type="evidence" value="ECO:0007669"/>
    <property type="project" value="UniProtKB-KW"/>
</dbReference>
<protein>
    <submittedName>
        <fullName evidence="3">ATP-binding protein</fullName>
    </submittedName>
</protein>
<dbReference type="Pfam" id="PF13173">
    <property type="entry name" value="AAA_14"/>
    <property type="match status" value="1"/>
</dbReference>
<organism evidence="3 4">
    <name type="scientific">Arcicella rigui</name>
    <dbReference type="NCBI Taxonomy" id="797020"/>
    <lineage>
        <taxon>Bacteria</taxon>
        <taxon>Pseudomonadati</taxon>
        <taxon>Bacteroidota</taxon>
        <taxon>Cytophagia</taxon>
        <taxon>Cytophagales</taxon>
        <taxon>Flectobacillaceae</taxon>
        <taxon>Arcicella</taxon>
    </lineage>
</organism>
<dbReference type="Proteomes" id="UP001302949">
    <property type="component" value="Unassembled WGS sequence"/>
</dbReference>
<evidence type="ECO:0000313" key="4">
    <source>
        <dbReference type="Proteomes" id="UP001302949"/>
    </source>
</evidence>
<dbReference type="SUPFAM" id="SSF52540">
    <property type="entry name" value="P-loop containing nucleoside triphosphate hydrolases"/>
    <property type="match status" value="1"/>
</dbReference>
<evidence type="ECO:0000259" key="1">
    <source>
        <dbReference type="Pfam" id="PF13173"/>
    </source>
</evidence>
<sequence length="386" mass="44479">MVNRIIADSINQIIGLYPVIAVTGPRQSGKTTLLKNMFSDYRYVSLENPDTRSFAEQDPNGFLALYNQKVIFDEVQNVPTLFSYIQTLVDESKMMGQFILSGSQNFNLMKNITQSLAGRVALFKLLPFGFDELKLNNLLAPDYPSMIVRGCYPALYDRPIPTSMFYANYIETYIERDLTGLLQVKDIRLFRTFLKLCAARVGQQLNLTNLANEAGISVPTVKSWLSILESSYIVYQLAPFYNNFNKRLVKSTKLYFYDTGLVSFLLAIKNENSLYESEFKGALFENMVINEYLKQNYHHNLFKEFYYWRDSNGHEVDLMVSNDTNYDIVEIKATQTILPKLFEGLDQLAMIGGKSIHRKILVYGGNQSQNRTDYKVWAWNDIQVNF</sequence>
<dbReference type="InterPro" id="IPR041682">
    <property type="entry name" value="AAA_14"/>
</dbReference>
<dbReference type="Pfam" id="PF13635">
    <property type="entry name" value="DUF4143"/>
    <property type="match status" value="1"/>
</dbReference>
<dbReference type="PANTHER" id="PTHR43566">
    <property type="entry name" value="CONSERVED PROTEIN"/>
    <property type="match status" value="1"/>
</dbReference>
<feature type="domain" description="DUF4143" evidence="2">
    <location>
        <begin position="175"/>
        <end position="333"/>
    </location>
</feature>
<reference evidence="3 4" key="1">
    <citation type="submission" date="2023-12" db="EMBL/GenBank/DDBJ databases">
        <title>Novel species of the genus Arcicella isolated from rivers.</title>
        <authorList>
            <person name="Lu H."/>
        </authorList>
    </citation>
    <scope>NUCLEOTIDE SEQUENCE [LARGE SCALE GENOMIC DNA]</scope>
    <source>
        <strain evidence="3 4">KCTC 23307</strain>
    </source>
</reference>
<name>A0ABU5Q6H8_9BACT</name>
<proteinExistence type="predicted"/>
<dbReference type="RefSeq" id="WP_323295614.1">
    <property type="nucleotide sequence ID" value="NZ_JAYFUM010000005.1"/>
</dbReference>
<evidence type="ECO:0000313" key="3">
    <source>
        <dbReference type="EMBL" id="MEA5138446.1"/>
    </source>
</evidence>
<dbReference type="InterPro" id="IPR025420">
    <property type="entry name" value="DUF4143"/>
</dbReference>